<evidence type="ECO:0000313" key="1">
    <source>
        <dbReference type="EMBL" id="CAM02455.1"/>
    </source>
</evidence>
<protein>
    <submittedName>
        <fullName evidence="1">Uncharacterized protein</fullName>
    </submittedName>
</protein>
<proteinExistence type="predicted"/>
<dbReference type="HOGENOM" id="CLU_2652271_0_0_11"/>
<sequence>MKTSGEPETDSSLARSRNLYSLATMSASTQAAGQRCAAEVPSRRGVRARRRAVLQLTAGPRSNGLVCAEGADVGAV</sequence>
<organism evidence="1 2">
    <name type="scientific">Saccharopolyspora erythraea (strain ATCC 11635 / DSM 40517 / JCM 4748 / NBRC 13426 / NCIMB 8594 / NRRL 2338)</name>
    <dbReference type="NCBI Taxonomy" id="405948"/>
    <lineage>
        <taxon>Bacteria</taxon>
        <taxon>Bacillati</taxon>
        <taxon>Actinomycetota</taxon>
        <taxon>Actinomycetes</taxon>
        <taxon>Pseudonocardiales</taxon>
        <taxon>Pseudonocardiaceae</taxon>
        <taxon>Saccharopolyspora</taxon>
    </lineage>
</organism>
<dbReference type="STRING" id="405948.SACE_3179"/>
<accession>A4FEI0</accession>
<evidence type="ECO:0000313" key="2">
    <source>
        <dbReference type="Proteomes" id="UP000006728"/>
    </source>
</evidence>
<dbReference type="EMBL" id="AM420293">
    <property type="protein sequence ID" value="CAM02455.1"/>
    <property type="molecule type" value="Genomic_DNA"/>
</dbReference>
<reference evidence="1 2" key="1">
    <citation type="journal article" date="2007" name="Nat. Biotechnol.">
        <title>Complete genome sequence of the erythromycin-producing bacterium Saccharopolyspora erythraea NRRL23338.</title>
        <authorList>
            <person name="Oliynyk M."/>
            <person name="Samborskyy M."/>
            <person name="Lester J.B."/>
            <person name="Mironenko T."/>
            <person name="Scott N."/>
            <person name="Dickens S."/>
            <person name="Haydock S.F."/>
            <person name="Leadlay P.F."/>
        </authorList>
    </citation>
    <scope>NUCLEOTIDE SEQUENCE [LARGE SCALE GENOMIC DNA]</scope>
    <source>
        <strain evidence="2">ATCC 11635 / DSM 40517 / JCM 4748 / NBRC 13426 / NCIMB 8594 / NRRL 2338</strain>
    </source>
</reference>
<dbReference type="KEGG" id="sen:SACE_3179"/>
<keyword evidence="2" id="KW-1185">Reference proteome</keyword>
<dbReference type="AlphaFoldDB" id="A4FEI0"/>
<dbReference type="Proteomes" id="UP000006728">
    <property type="component" value="Chromosome"/>
</dbReference>
<gene>
    <name evidence="1" type="ordered locus">SACE_3179</name>
</gene>
<name>A4FEI0_SACEN</name>